<evidence type="ECO:0000313" key="4">
    <source>
        <dbReference type="EMBL" id="STD83399.1"/>
    </source>
</evidence>
<dbReference type="EMBL" id="UFYW01000001">
    <property type="protein sequence ID" value="STD83399.1"/>
    <property type="molecule type" value="Genomic_DNA"/>
</dbReference>
<evidence type="ECO:0000256" key="1">
    <source>
        <dbReference type="SAM" id="MobiDB-lite"/>
    </source>
</evidence>
<accession>A0A376H5G9</accession>
<keyword evidence="2" id="KW-0732">Signal</keyword>
<dbReference type="RefSeq" id="WP_060815094.1">
    <property type="nucleotide sequence ID" value="NZ_JABMDB010000006.1"/>
</dbReference>
<dbReference type="Pfam" id="PF13731">
    <property type="entry name" value="WxL"/>
    <property type="match status" value="1"/>
</dbReference>
<organism evidence="4 5">
    <name type="scientific">Enterococcus gallinarum</name>
    <dbReference type="NCBI Taxonomy" id="1353"/>
    <lineage>
        <taxon>Bacteria</taxon>
        <taxon>Bacillati</taxon>
        <taxon>Bacillota</taxon>
        <taxon>Bacilli</taxon>
        <taxon>Lactobacillales</taxon>
        <taxon>Enterococcaceae</taxon>
        <taxon>Enterococcus</taxon>
    </lineage>
</organism>
<dbReference type="OrthoDB" id="2189111at2"/>
<protein>
    <submittedName>
        <fullName evidence="4">Cell surface protein</fullName>
    </submittedName>
</protein>
<feature type="region of interest" description="Disordered" evidence="1">
    <location>
        <begin position="44"/>
        <end position="71"/>
    </location>
</feature>
<dbReference type="AlphaFoldDB" id="A0A376H5G9"/>
<feature type="domain" description="WxL" evidence="3">
    <location>
        <begin position="32"/>
        <end position="240"/>
    </location>
</feature>
<feature type="signal peptide" evidence="2">
    <location>
        <begin position="1"/>
        <end position="26"/>
    </location>
</feature>
<sequence>MKKTTRTLSIVLLAASLGLGSKMGDAATYDDAANITTEGKVKILENDSSNPVVPDPENPGNEVTPEEPTNPYPGLLRINYVSNFDFGQIQNVSRAIEQKARLDHVWVNGEEVSRVPFVATEDRRGSERLGWELQVSQPNQLADASGHELIGATITLSGLRYVNATAATPIVNQNEIVLGAAAQTLATADAAQGSGAWALALGQSNGEGHTDGVVLRIPANTTANNTEYSTAIVWELVADPTTGIGG</sequence>
<dbReference type="Proteomes" id="UP000254807">
    <property type="component" value="Unassembled WGS sequence"/>
</dbReference>
<keyword evidence="5" id="KW-1185">Reference proteome</keyword>
<feature type="chain" id="PRO_5016754556" evidence="2">
    <location>
        <begin position="27"/>
        <end position="246"/>
    </location>
</feature>
<gene>
    <name evidence="4" type="ORF">NCTC12360_01864</name>
</gene>
<proteinExistence type="predicted"/>
<reference evidence="4 5" key="1">
    <citation type="submission" date="2018-06" db="EMBL/GenBank/DDBJ databases">
        <authorList>
            <consortium name="Pathogen Informatics"/>
            <person name="Doyle S."/>
        </authorList>
    </citation>
    <scope>NUCLEOTIDE SEQUENCE [LARGE SCALE GENOMIC DNA]</scope>
    <source>
        <strain evidence="4 5">NCTC12360</strain>
    </source>
</reference>
<evidence type="ECO:0000313" key="5">
    <source>
        <dbReference type="Proteomes" id="UP000254807"/>
    </source>
</evidence>
<name>A0A376H5G9_ENTGA</name>
<evidence type="ECO:0000259" key="3">
    <source>
        <dbReference type="Pfam" id="PF13731"/>
    </source>
</evidence>
<dbReference type="InterPro" id="IPR027994">
    <property type="entry name" value="WxL_dom"/>
</dbReference>
<evidence type="ECO:0000256" key="2">
    <source>
        <dbReference type="SAM" id="SignalP"/>
    </source>
</evidence>